<feature type="non-terminal residue" evidence="2">
    <location>
        <position position="1"/>
    </location>
</feature>
<keyword evidence="1" id="KW-0472">Membrane</keyword>
<dbReference type="EMBL" id="BKCJ011328640">
    <property type="protein sequence ID" value="GFD21289.1"/>
    <property type="molecule type" value="Genomic_DNA"/>
</dbReference>
<dbReference type="AlphaFoldDB" id="A0A699UIF2"/>
<keyword evidence="2" id="KW-0695">RNA-directed DNA polymerase</keyword>
<keyword evidence="1" id="KW-1133">Transmembrane helix</keyword>
<protein>
    <submittedName>
        <fullName evidence="2">Reverse transcriptase domain-containing protein</fullName>
    </submittedName>
</protein>
<evidence type="ECO:0000256" key="1">
    <source>
        <dbReference type="SAM" id="Phobius"/>
    </source>
</evidence>
<evidence type="ECO:0000313" key="2">
    <source>
        <dbReference type="EMBL" id="GFD21289.1"/>
    </source>
</evidence>
<gene>
    <name evidence="2" type="ORF">Tci_893258</name>
</gene>
<proteinExistence type="predicted"/>
<keyword evidence="2" id="KW-0548">Nucleotidyltransferase</keyword>
<dbReference type="GO" id="GO:0003964">
    <property type="term" value="F:RNA-directed DNA polymerase activity"/>
    <property type="evidence" value="ECO:0007669"/>
    <property type="project" value="UniProtKB-KW"/>
</dbReference>
<feature type="transmembrane region" description="Helical" evidence="1">
    <location>
        <begin position="89"/>
        <end position="113"/>
    </location>
</feature>
<accession>A0A699UIF2</accession>
<sequence length="114" mass="12979">THSGLAYEGPLIPTNYPLEKVVERDTKETTKKEHSNCQGITAHIQPPVVPISNLEPDVAKTQPKPSIPYPSRLNDQKFREKATNQIEKFFKSFMICTSTLALWMVFFCCLNLLQ</sequence>
<keyword evidence="1" id="KW-0812">Transmembrane</keyword>
<organism evidence="2">
    <name type="scientific">Tanacetum cinerariifolium</name>
    <name type="common">Dalmatian daisy</name>
    <name type="synonym">Chrysanthemum cinerariifolium</name>
    <dbReference type="NCBI Taxonomy" id="118510"/>
    <lineage>
        <taxon>Eukaryota</taxon>
        <taxon>Viridiplantae</taxon>
        <taxon>Streptophyta</taxon>
        <taxon>Embryophyta</taxon>
        <taxon>Tracheophyta</taxon>
        <taxon>Spermatophyta</taxon>
        <taxon>Magnoliopsida</taxon>
        <taxon>eudicotyledons</taxon>
        <taxon>Gunneridae</taxon>
        <taxon>Pentapetalae</taxon>
        <taxon>asterids</taxon>
        <taxon>campanulids</taxon>
        <taxon>Asterales</taxon>
        <taxon>Asteraceae</taxon>
        <taxon>Asteroideae</taxon>
        <taxon>Anthemideae</taxon>
        <taxon>Anthemidinae</taxon>
        <taxon>Tanacetum</taxon>
    </lineage>
</organism>
<keyword evidence="2" id="KW-0808">Transferase</keyword>
<name>A0A699UIF2_TANCI</name>
<reference evidence="2" key="1">
    <citation type="journal article" date="2019" name="Sci. Rep.">
        <title>Draft genome of Tanacetum cinerariifolium, the natural source of mosquito coil.</title>
        <authorList>
            <person name="Yamashiro T."/>
            <person name="Shiraishi A."/>
            <person name="Satake H."/>
            <person name="Nakayama K."/>
        </authorList>
    </citation>
    <scope>NUCLEOTIDE SEQUENCE</scope>
</reference>
<comment type="caution">
    <text evidence="2">The sequence shown here is derived from an EMBL/GenBank/DDBJ whole genome shotgun (WGS) entry which is preliminary data.</text>
</comment>